<evidence type="ECO:0000313" key="15">
    <source>
        <dbReference type="Proteomes" id="UP000243579"/>
    </source>
</evidence>
<name>A0A1V9YDN6_ACHHY</name>
<proteinExistence type="inferred from homology"/>
<evidence type="ECO:0000256" key="11">
    <source>
        <dbReference type="RuleBase" id="RU366018"/>
    </source>
</evidence>
<evidence type="ECO:0000259" key="12">
    <source>
        <dbReference type="PROSITE" id="PS50089"/>
    </source>
</evidence>
<evidence type="ECO:0000259" key="13">
    <source>
        <dbReference type="PROSITE" id="PS51157"/>
    </source>
</evidence>
<keyword evidence="4 11" id="KW-0479">Metal-binding</keyword>
<feature type="domain" description="RING-type" evidence="12">
    <location>
        <begin position="1081"/>
        <end position="1162"/>
    </location>
</feature>
<dbReference type="PANTHER" id="PTHR21497:SF24">
    <property type="entry name" value="E3 UBIQUITIN-PROTEIN LIGASE UBR1"/>
    <property type="match status" value="1"/>
</dbReference>
<dbReference type="STRING" id="1202772.A0A1V9YDN6"/>
<keyword evidence="3 11" id="KW-0808">Transferase</keyword>
<evidence type="ECO:0000256" key="4">
    <source>
        <dbReference type="ARBA" id="ARBA00022723"/>
    </source>
</evidence>
<evidence type="ECO:0000256" key="5">
    <source>
        <dbReference type="ARBA" id="ARBA00022771"/>
    </source>
</evidence>
<comment type="similarity">
    <text evidence="8 11">Belongs to the E3 ubiquitin-protein ligase UBR1-like family.</text>
</comment>
<dbReference type="InterPro" id="IPR055194">
    <property type="entry name" value="UBR1-like_WH"/>
</dbReference>
<feature type="zinc finger region" description="UBR-type" evidence="10">
    <location>
        <begin position="85"/>
        <end position="156"/>
    </location>
</feature>
<accession>A0A1V9YDN6</accession>
<dbReference type="InterPro" id="IPR039164">
    <property type="entry name" value="UBR1-like"/>
</dbReference>
<gene>
    <name evidence="14" type="ORF">ACHHYP_14197</name>
</gene>
<dbReference type="SMART" id="SM00396">
    <property type="entry name" value="ZnF_UBR1"/>
    <property type="match status" value="1"/>
</dbReference>
<dbReference type="GO" id="GO:0000151">
    <property type="term" value="C:ubiquitin ligase complex"/>
    <property type="evidence" value="ECO:0007669"/>
    <property type="project" value="TreeGrafter"/>
</dbReference>
<dbReference type="Proteomes" id="UP000243579">
    <property type="component" value="Unassembled WGS sequence"/>
</dbReference>
<evidence type="ECO:0000256" key="10">
    <source>
        <dbReference type="PROSITE-ProRule" id="PRU00508"/>
    </source>
</evidence>
<dbReference type="GO" id="GO:0016567">
    <property type="term" value="P:protein ubiquitination"/>
    <property type="evidence" value="ECO:0007669"/>
    <property type="project" value="UniProtKB-UniRule"/>
</dbReference>
<organism evidence="14 15">
    <name type="scientific">Achlya hypogyna</name>
    <name type="common">Oomycete</name>
    <name type="synonym">Protoachlya hypogyna</name>
    <dbReference type="NCBI Taxonomy" id="1202772"/>
    <lineage>
        <taxon>Eukaryota</taxon>
        <taxon>Sar</taxon>
        <taxon>Stramenopiles</taxon>
        <taxon>Oomycota</taxon>
        <taxon>Saprolegniomycetes</taxon>
        <taxon>Saprolegniales</taxon>
        <taxon>Achlyaceae</taxon>
        <taxon>Achlya</taxon>
    </lineage>
</organism>
<evidence type="ECO:0000256" key="1">
    <source>
        <dbReference type="ARBA" id="ARBA00000900"/>
    </source>
</evidence>
<evidence type="ECO:0000256" key="7">
    <source>
        <dbReference type="ARBA" id="ARBA00022833"/>
    </source>
</evidence>
<dbReference type="EMBL" id="JNBR01002051">
    <property type="protein sequence ID" value="OQR83854.1"/>
    <property type="molecule type" value="Genomic_DNA"/>
</dbReference>
<dbReference type="Pfam" id="PF02207">
    <property type="entry name" value="zf-UBR"/>
    <property type="match status" value="1"/>
</dbReference>
<dbReference type="Pfam" id="PF18995">
    <property type="entry name" value="PRT6_C"/>
    <property type="match status" value="1"/>
</dbReference>
<comment type="caution">
    <text evidence="14">The sequence shown here is derived from an EMBL/GenBank/DDBJ whole genome shotgun (WGS) entry which is preliminary data.</text>
</comment>
<feature type="domain" description="UBR-type" evidence="13">
    <location>
        <begin position="85"/>
        <end position="156"/>
    </location>
</feature>
<protein>
    <recommendedName>
        <fullName evidence="11">E3 ubiquitin-protein ligase</fullName>
        <ecNumber evidence="11">2.3.2.27</ecNumber>
    </recommendedName>
</protein>
<dbReference type="OrthoDB" id="26387at2759"/>
<dbReference type="GO" id="GO:0071596">
    <property type="term" value="P:ubiquitin-dependent protein catabolic process via the N-end rule pathway"/>
    <property type="evidence" value="ECO:0007669"/>
    <property type="project" value="UniProtKB-UniRule"/>
</dbReference>
<keyword evidence="15" id="KW-1185">Reference proteome</keyword>
<reference evidence="14 15" key="1">
    <citation type="journal article" date="2014" name="Genome Biol. Evol.">
        <title>The secreted proteins of Achlya hypogyna and Thraustotheca clavata identify the ancestral oomycete secretome and reveal gene acquisitions by horizontal gene transfer.</title>
        <authorList>
            <person name="Misner I."/>
            <person name="Blouin N."/>
            <person name="Leonard G."/>
            <person name="Richards T.A."/>
            <person name="Lane C.E."/>
        </authorList>
    </citation>
    <scope>NUCLEOTIDE SEQUENCE [LARGE SCALE GENOMIC DNA]</scope>
    <source>
        <strain evidence="14 15">ATCC 48635</strain>
    </source>
</reference>
<dbReference type="InterPro" id="IPR003126">
    <property type="entry name" value="Znf_UBR"/>
</dbReference>
<dbReference type="Gene3D" id="2.10.110.30">
    <property type="match status" value="1"/>
</dbReference>
<dbReference type="CDD" id="cd19673">
    <property type="entry name" value="UBR-box_UBR3"/>
    <property type="match status" value="1"/>
</dbReference>
<evidence type="ECO:0000256" key="2">
    <source>
        <dbReference type="ARBA" id="ARBA00004906"/>
    </source>
</evidence>
<keyword evidence="7 11" id="KW-0862">Zinc</keyword>
<dbReference type="GO" id="GO:0005737">
    <property type="term" value="C:cytoplasm"/>
    <property type="evidence" value="ECO:0007669"/>
    <property type="project" value="TreeGrafter"/>
</dbReference>
<keyword evidence="6 11" id="KW-0833">Ubl conjugation pathway</keyword>
<evidence type="ECO:0000313" key="14">
    <source>
        <dbReference type="EMBL" id="OQR83854.1"/>
    </source>
</evidence>
<comment type="function">
    <text evidence="11">Ubiquitin ligase protein which is a component of the N-end rule pathway. Recognizes and binds to proteins bearing specific N-terminal residues that are destabilizing according to the N-end rule, leading to their ubiquitination and subsequent degradation.</text>
</comment>
<evidence type="ECO:0000256" key="3">
    <source>
        <dbReference type="ARBA" id="ARBA00022679"/>
    </source>
</evidence>
<dbReference type="EC" id="2.3.2.27" evidence="11"/>
<dbReference type="InterPro" id="IPR044046">
    <property type="entry name" value="E3_ligase_UBR-like_C"/>
</dbReference>
<keyword evidence="5 9" id="KW-0863">Zinc-finger</keyword>
<sequence length="1688" mass="184571">MSHLATPTALGCYVAERLATDATPVLEAGWITSLLEHGHSPEVYPDFMEAVLLAAVRASGGVEFPTFAAYLSHVHEEHALTMPRRVCGYMFKQNDISWSCRDCEMDETCVQCQACFQASDHTGHQVFFHRTSPGGMCDCGDTEAWKVPGMCPTHQPSDSAAMPTDTLLAFPPALARTLHDVLLELIVYMVDVSVRCTNNHDPAKVAEKLKPKKRKLDADDLPTLYHVRISNDDVHTDQDLTGSLIDKGYSVAFAEQFTQAVDADGARLLKEKVLLPEALQLMHAMEAEGWLTSIVDDDHLRREAVWDHLLRYVHGLALLSPSLQHALFALLFEPIAAASRHYPHVPAEMEPIVELLTASSVLPKPIVLGLQQAYLNVMGDRALKWQFALFYVEVYQLVMREFFCGVGTKNEAMFGLSVQIFTTPSIVPQLVEDRALLTMLLHVLQEGLELTKGPDKHDATLDTVNLEHIVVRFARYEPVVTDLGFVLLVPTVATAFLDHMGTWCCLLREAGHLNLQRRVPETKPHVEIEDNMPWYNALMLHVALASVTESFFKGRRATSRTLDAATGRRLLGVLWAEARTDAAGLSDDNFRVEASPVSVHYPLLQMLGYLCLELLHFGETPLREALDVLEANDWAPLRERPLRAFVFAAQVGANLWVRNGQELMKHELTSYCDQSYYFPTLAAHVSFRDLDLVLLQVAVLLDGPAPFLRRFLRRHDVPSAPWPPEKRAPLVAGALLQLLWLLTELPPPREQSVLVPLRRKLVHCLAYKPCAYSTLRDQTTSVYAYPGFEGVPEDQRNKHLLAVLAEVADGTAAADAIAPAKFALKPAAFSEYDPAAMHLSSSRHVKAQEARSDAVFKAWTPEQPPIPMVAALPAAHEEMAPVRCLALLPELSRLLRRCLRDPLLGADETVLGRVVHLLTVQLLVLQDHPDALAAVVAALQADPADGDDTDDADVNAGGDHACGTRSLIGLLAAKAVRWRSQNEASLKPLLSGLLFVLRAYAAMDPVLSSFLATDVLPSAAATETEPLDHKARLAMQKQKQQQAMAAMLQRQSQFAGMLDADADADADTDDDDTAEQPTPECIICAHVKKDDPVMFIGLAQASDSIRTPSAPPAVLVQLCGHAVHLSCVEQYRSTMLRDSDASALSSVAFDATEGEFLCPLCKALSSVTVPFVPRPPACPIKAEMEAFFTGAASVDAVTQHLAGLPNLVATAPPDAVPLRAKDAVRAFLQSLKPAVARLTPTEQAQTVLETVAHAFDAAEMQGLSAALIHLVYADAAPSASHRLGVDLPPAADEWLDPFSPRDDAKFHALVLLLRRLPLFVDIGPGVAAAVAGTTTAAAALAALEEPLLGQDLFITLLLACSRLENKAQILWTIRAFAALHMVQVVLQCLAPCTALVDATDATDGSDAAPVEAWRAHVAADLGIDVPPTAPRGRLLQLAFETTAMVFLRKATLLARAVFRGPDDPDTALYLNFANHLHLASHLPTLCQQLGVPPPGELFASSAFAAWLRPHLQAWHRRPLALPSLAVTTYTEQTWAAHRHVTPLASMYTDLYARHSGHRCPTTQQPMETAALCMRCGVAVCAGTDCCKVDGRGACSQHVERCGHGNGAFFLLKACSMLLVSVHGRACFFASPYVDEFGEEDLYVKRGRPLQLRAKRLMVLFQLMIGHGIASEVAKARRTSEQYIRTYFY</sequence>
<dbReference type="PROSITE" id="PS50089">
    <property type="entry name" value="ZF_RING_2"/>
    <property type="match status" value="1"/>
</dbReference>
<dbReference type="UniPathway" id="UPA00143"/>
<dbReference type="PROSITE" id="PS51157">
    <property type="entry name" value="ZF_UBR"/>
    <property type="match status" value="1"/>
</dbReference>
<comment type="catalytic activity">
    <reaction evidence="1 11">
        <text>S-ubiquitinyl-[E2 ubiquitin-conjugating enzyme]-L-cysteine + [acceptor protein]-L-lysine = [E2 ubiquitin-conjugating enzyme]-L-cysteine + N(6)-ubiquitinyl-[acceptor protein]-L-lysine.</text>
        <dbReference type="EC" id="2.3.2.27"/>
    </reaction>
</comment>
<evidence type="ECO:0000256" key="6">
    <source>
        <dbReference type="ARBA" id="ARBA00022786"/>
    </source>
</evidence>
<dbReference type="FunFam" id="2.10.110.30:FF:000002">
    <property type="entry name" value="Putative e3 ubiquitin-protein ligase ubr3"/>
    <property type="match status" value="1"/>
</dbReference>
<evidence type="ECO:0000256" key="8">
    <source>
        <dbReference type="ARBA" id="ARBA00046341"/>
    </source>
</evidence>
<dbReference type="GO" id="GO:0008270">
    <property type="term" value="F:zinc ion binding"/>
    <property type="evidence" value="ECO:0007669"/>
    <property type="project" value="UniProtKB-UniRule"/>
</dbReference>
<dbReference type="Pfam" id="PF22960">
    <property type="entry name" value="WHD_UBR1"/>
    <property type="match status" value="1"/>
</dbReference>
<dbReference type="PANTHER" id="PTHR21497">
    <property type="entry name" value="UBIQUITIN LIGASE E3 ALPHA-RELATED"/>
    <property type="match status" value="1"/>
</dbReference>
<comment type="pathway">
    <text evidence="2 11">Protein modification; protein ubiquitination.</text>
</comment>
<dbReference type="InterPro" id="IPR001841">
    <property type="entry name" value="Znf_RING"/>
</dbReference>
<evidence type="ECO:0000256" key="9">
    <source>
        <dbReference type="PROSITE-ProRule" id="PRU00175"/>
    </source>
</evidence>
<dbReference type="GO" id="GO:0061630">
    <property type="term" value="F:ubiquitin protein ligase activity"/>
    <property type="evidence" value="ECO:0007669"/>
    <property type="project" value="UniProtKB-UniRule"/>
</dbReference>